<dbReference type="PANTHER" id="PTHR30290">
    <property type="entry name" value="PERIPLASMIC BINDING COMPONENT OF ABC TRANSPORTER"/>
    <property type="match status" value="1"/>
</dbReference>
<proteinExistence type="predicted"/>
<accession>A0A562V4H8</accession>
<organism evidence="3 4">
    <name type="scientific">Stackebrandtia albiflava</name>
    <dbReference type="NCBI Taxonomy" id="406432"/>
    <lineage>
        <taxon>Bacteria</taxon>
        <taxon>Bacillati</taxon>
        <taxon>Actinomycetota</taxon>
        <taxon>Actinomycetes</taxon>
        <taxon>Glycomycetales</taxon>
        <taxon>Glycomycetaceae</taxon>
        <taxon>Stackebrandtia</taxon>
    </lineage>
</organism>
<keyword evidence="1" id="KW-0732">Signal</keyword>
<sequence>MRLRKQPAALVAAGVAAALALSACSGDDSGDGGSANVGGLEACVDDPNNCNAAERRDGGELTWALSSGWDAWNGNTAAGNSLYLTQVMAGTRIPTGEFLPDGTYQWPKDLLTAAPELISESPMQVRYEIRPEAKWDDGNAIDLDDFLFHWYGATSDADKCDQELCDPAAISYGDNVESIEEVDGGIVVSYVEGYTDPEWSLGVPVSLPAHIADEQGFDWKNDPADMGAAAEFFNTTVPTWTAGPYKILPDSVEMGQSLSLVPNENWYGEIKPTLDKINLEVIAEQPTMLTALENGEIHGSEPASLDPDVAEQAGDLPGAVSAIGSRPAWDHLDFNLSNEFLSDIEVRKAIMTAISLEDIKAATYAELTETETRTNHIFPATSEYHTDVTSELGQGSGDVEAAKQILADAGYTLEGETLKTPEGEDIEPLSLVWLEGNTMREITMTLVQAVLKELGIPANLEPNAPDKLGTTLAERKFDIVEFGWIGSLAFTGAPSQYWHSGSASNYAGMKNDEIDAVIESVTQTTDLAEAAARANEAAKMVAEQYVILPVVTTPGLIVMSDQVANVRPNSSDQIGPFYNMEEWGFKAEG</sequence>
<dbReference type="PROSITE" id="PS51257">
    <property type="entry name" value="PROKAR_LIPOPROTEIN"/>
    <property type="match status" value="1"/>
</dbReference>
<gene>
    <name evidence="3" type="ORF">LX16_3558</name>
</gene>
<dbReference type="Gene3D" id="3.10.105.10">
    <property type="entry name" value="Dipeptide-binding Protein, Domain 3"/>
    <property type="match status" value="1"/>
</dbReference>
<dbReference type="EMBL" id="VLLL01000006">
    <property type="protein sequence ID" value="TWJ12794.1"/>
    <property type="molecule type" value="Genomic_DNA"/>
</dbReference>
<name>A0A562V4H8_9ACTN</name>
<dbReference type="AlphaFoldDB" id="A0A562V4H8"/>
<evidence type="ECO:0000259" key="2">
    <source>
        <dbReference type="Pfam" id="PF00496"/>
    </source>
</evidence>
<evidence type="ECO:0000313" key="4">
    <source>
        <dbReference type="Proteomes" id="UP000321617"/>
    </source>
</evidence>
<dbReference type="GO" id="GO:1904680">
    <property type="term" value="F:peptide transmembrane transporter activity"/>
    <property type="evidence" value="ECO:0007669"/>
    <property type="project" value="TreeGrafter"/>
</dbReference>
<dbReference type="SUPFAM" id="SSF53850">
    <property type="entry name" value="Periplasmic binding protein-like II"/>
    <property type="match status" value="1"/>
</dbReference>
<feature type="chain" id="PRO_5038774968" evidence="1">
    <location>
        <begin position="26"/>
        <end position="589"/>
    </location>
</feature>
<comment type="caution">
    <text evidence="3">The sequence shown here is derived from an EMBL/GenBank/DDBJ whole genome shotgun (WGS) entry which is preliminary data.</text>
</comment>
<dbReference type="Pfam" id="PF00496">
    <property type="entry name" value="SBP_bac_5"/>
    <property type="match status" value="1"/>
</dbReference>
<dbReference type="GO" id="GO:0015833">
    <property type="term" value="P:peptide transport"/>
    <property type="evidence" value="ECO:0007669"/>
    <property type="project" value="TreeGrafter"/>
</dbReference>
<dbReference type="CDD" id="cd08501">
    <property type="entry name" value="PBP2_Lpqw"/>
    <property type="match status" value="1"/>
</dbReference>
<evidence type="ECO:0000256" key="1">
    <source>
        <dbReference type="SAM" id="SignalP"/>
    </source>
</evidence>
<dbReference type="InterPro" id="IPR000914">
    <property type="entry name" value="SBP_5_dom"/>
</dbReference>
<keyword evidence="4" id="KW-1185">Reference proteome</keyword>
<dbReference type="Gene3D" id="3.40.190.10">
    <property type="entry name" value="Periplasmic binding protein-like II"/>
    <property type="match status" value="1"/>
</dbReference>
<feature type="signal peptide" evidence="1">
    <location>
        <begin position="1"/>
        <end position="25"/>
    </location>
</feature>
<reference evidence="3 4" key="1">
    <citation type="journal article" date="2013" name="Stand. Genomic Sci.">
        <title>Genomic Encyclopedia of Type Strains, Phase I: The one thousand microbial genomes (KMG-I) project.</title>
        <authorList>
            <person name="Kyrpides N.C."/>
            <person name="Woyke T."/>
            <person name="Eisen J.A."/>
            <person name="Garrity G."/>
            <person name="Lilburn T.G."/>
            <person name="Beck B.J."/>
            <person name="Whitman W.B."/>
            <person name="Hugenholtz P."/>
            <person name="Klenk H.P."/>
        </authorList>
    </citation>
    <scope>NUCLEOTIDE SEQUENCE [LARGE SCALE GENOMIC DNA]</scope>
    <source>
        <strain evidence="3 4">DSM 45044</strain>
    </source>
</reference>
<dbReference type="PANTHER" id="PTHR30290:SF65">
    <property type="entry name" value="MONOACYL PHOSPHATIDYLINOSITOL TETRAMANNOSIDE-BINDING PROTEIN LPQW-RELATED"/>
    <property type="match status" value="1"/>
</dbReference>
<feature type="domain" description="Solute-binding protein family 5" evidence="2">
    <location>
        <begin position="118"/>
        <end position="502"/>
    </location>
</feature>
<dbReference type="Proteomes" id="UP000321617">
    <property type="component" value="Unassembled WGS sequence"/>
</dbReference>
<evidence type="ECO:0000313" key="3">
    <source>
        <dbReference type="EMBL" id="TWJ12794.1"/>
    </source>
</evidence>
<dbReference type="InterPro" id="IPR039424">
    <property type="entry name" value="SBP_5"/>
</dbReference>
<protein>
    <submittedName>
        <fullName evidence="3">Peptide/nickel transport system substrate-binding protein</fullName>
    </submittedName>
</protein>